<feature type="region of interest" description="Disordered" evidence="1">
    <location>
        <begin position="30"/>
        <end position="52"/>
    </location>
</feature>
<evidence type="ECO:0000313" key="3">
    <source>
        <dbReference type="Proteomes" id="UP001451303"/>
    </source>
</evidence>
<evidence type="ECO:0008006" key="4">
    <source>
        <dbReference type="Google" id="ProtNLM"/>
    </source>
</evidence>
<comment type="caution">
    <text evidence="2">The sequence shown here is derived from an EMBL/GenBank/DDBJ whole genome shotgun (WGS) entry which is preliminary data.</text>
</comment>
<keyword evidence="3" id="KW-1185">Reference proteome</keyword>
<feature type="non-terminal residue" evidence="2">
    <location>
        <position position="114"/>
    </location>
</feature>
<evidence type="ECO:0000313" key="2">
    <source>
        <dbReference type="EMBL" id="KAL0476033.1"/>
    </source>
</evidence>
<reference evidence="2 3" key="1">
    <citation type="submission" date="2023-09" db="EMBL/GenBank/DDBJ databases">
        <title>Multi-omics analysis of a traditional fermented food reveals byproduct-associated fungal strains for waste-to-food upcycling.</title>
        <authorList>
            <consortium name="Lawrence Berkeley National Laboratory"/>
            <person name="Rekdal V.M."/>
            <person name="Villalobos-Escobedo J.M."/>
            <person name="Rodriguez-Valeron N."/>
            <person name="Garcia M.O."/>
            <person name="Vasquez D.P."/>
            <person name="Damayanti I."/>
            <person name="Sorensen P.M."/>
            <person name="Baidoo E.E."/>
            <person name="De Carvalho A.C."/>
            <person name="Riley R."/>
            <person name="Lipzen A."/>
            <person name="He G."/>
            <person name="Yan M."/>
            <person name="Haridas S."/>
            <person name="Daum C."/>
            <person name="Yoshinaga Y."/>
            <person name="Ng V."/>
            <person name="Grigoriev I.V."/>
            <person name="Munk R."/>
            <person name="Nuraida L."/>
            <person name="Wijaya C.H."/>
            <person name="Morales P.-C."/>
            <person name="Keasling J.D."/>
        </authorList>
    </citation>
    <scope>NUCLEOTIDE SEQUENCE [LARGE SCALE GENOMIC DNA]</scope>
    <source>
        <strain evidence="2 3">FGSC 2613</strain>
    </source>
</reference>
<protein>
    <recommendedName>
        <fullName evidence="4">Tubulin-specific chaperone A</fullName>
    </recommendedName>
</protein>
<organism evidence="2 3">
    <name type="scientific">Neurospora intermedia</name>
    <dbReference type="NCBI Taxonomy" id="5142"/>
    <lineage>
        <taxon>Eukaryota</taxon>
        <taxon>Fungi</taxon>
        <taxon>Dikarya</taxon>
        <taxon>Ascomycota</taxon>
        <taxon>Pezizomycotina</taxon>
        <taxon>Sordariomycetes</taxon>
        <taxon>Sordariomycetidae</taxon>
        <taxon>Sordariales</taxon>
        <taxon>Sordariaceae</taxon>
        <taxon>Neurospora</taxon>
    </lineage>
</organism>
<proteinExistence type="predicted"/>
<dbReference type="Proteomes" id="UP001451303">
    <property type="component" value="Unassembled WGS sequence"/>
</dbReference>
<evidence type="ECO:0000256" key="1">
    <source>
        <dbReference type="SAM" id="MobiDB-lite"/>
    </source>
</evidence>
<sequence>MAKRHASLLVEIRDAYHAKQQQDVEIRDAYRAKQQQQQQQQDRLDRSNAEPGTAEIIRRAVIATASNAETMRLVWEYRARLRTELQEACRAREVRRSLADLAETAEAMVAALGL</sequence>
<gene>
    <name evidence="2" type="ORF">QR685DRAFT_514292</name>
</gene>
<accession>A0ABR3DTP3</accession>
<name>A0ABR3DTP3_NEUIN</name>
<dbReference type="EMBL" id="JAVLET010000001">
    <property type="protein sequence ID" value="KAL0476033.1"/>
    <property type="molecule type" value="Genomic_DNA"/>
</dbReference>